<keyword evidence="2" id="KW-0479">Metal-binding</keyword>
<dbReference type="GO" id="GO:0016787">
    <property type="term" value="F:hydrolase activity"/>
    <property type="evidence" value="ECO:0007669"/>
    <property type="project" value="UniProtKB-UniRule"/>
</dbReference>
<gene>
    <name evidence="4" type="ORF">KTH89_12510</name>
</gene>
<dbReference type="SUPFAM" id="SSF56300">
    <property type="entry name" value="Metallo-dependent phosphatases"/>
    <property type="match status" value="1"/>
</dbReference>
<dbReference type="Proteomes" id="UP000712157">
    <property type="component" value="Unassembled WGS sequence"/>
</dbReference>
<dbReference type="AlphaFoldDB" id="A0A949K0A5"/>
<dbReference type="InterPro" id="IPR029052">
    <property type="entry name" value="Metallo-depent_PP-like"/>
</dbReference>
<organism evidence="4 5">
    <name type="scientific">Diplocloster agilis</name>
    <dbReference type="NCBI Taxonomy" id="2850323"/>
    <lineage>
        <taxon>Bacteria</taxon>
        <taxon>Bacillati</taxon>
        <taxon>Bacillota</taxon>
        <taxon>Clostridia</taxon>
        <taxon>Lachnospirales</taxon>
        <taxon>Lachnospiraceae</taxon>
        <taxon>Diplocloster</taxon>
    </lineage>
</organism>
<comment type="similarity">
    <text evidence="1 2">Belongs to the metallophosphoesterase superfamily. YfcE family.</text>
</comment>
<sequence>MIKAAVMSDTHNVLRPDVTEILKECDCIIHAGDLSKPAILEQLNRIAPVYAVRGNNDKEWAGDLPQELRFSLGWMRFYLVHNKKDAKLGEELPHAVIFGHSHRYLEERKDGVLWLNPGSCGRRRFDLPVTMAVLEITEDRYQVKRIDFPAESKE</sequence>
<dbReference type="GO" id="GO:0046872">
    <property type="term" value="F:metal ion binding"/>
    <property type="evidence" value="ECO:0007669"/>
    <property type="project" value="UniProtKB-KW"/>
</dbReference>
<evidence type="ECO:0000256" key="2">
    <source>
        <dbReference type="RuleBase" id="RU362039"/>
    </source>
</evidence>
<dbReference type="NCBIfam" id="TIGR00040">
    <property type="entry name" value="yfcE"/>
    <property type="match status" value="1"/>
</dbReference>
<protein>
    <recommendedName>
        <fullName evidence="2">Phosphoesterase</fullName>
        <ecNumber evidence="2">3.1.4.-</ecNumber>
    </recommendedName>
</protein>
<dbReference type="InterPro" id="IPR000979">
    <property type="entry name" value="Phosphodiesterase_MJ0936/Vps29"/>
</dbReference>
<accession>A0A949K0A5</accession>
<dbReference type="RefSeq" id="WP_158348620.1">
    <property type="nucleotide sequence ID" value="NZ_JAHQCW010000019.1"/>
</dbReference>
<name>A0A949K0A5_9FIRM</name>
<dbReference type="EMBL" id="JAHQCW010000019">
    <property type="protein sequence ID" value="MBU9737364.1"/>
    <property type="molecule type" value="Genomic_DNA"/>
</dbReference>
<comment type="cofactor">
    <cofactor evidence="2">
        <name>a divalent metal cation</name>
        <dbReference type="ChEBI" id="CHEBI:60240"/>
    </cofactor>
</comment>
<comment type="caution">
    <text evidence="4">The sequence shown here is derived from an EMBL/GenBank/DDBJ whole genome shotgun (WGS) entry which is preliminary data.</text>
</comment>
<proteinExistence type="inferred from homology"/>
<dbReference type="InterPro" id="IPR024654">
    <property type="entry name" value="Calcineurin-like_PHP_lpxH"/>
</dbReference>
<dbReference type="Gene3D" id="3.60.21.10">
    <property type="match status" value="1"/>
</dbReference>
<dbReference type="Pfam" id="PF12850">
    <property type="entry name" value="Metallophos_2"/>
    <property type="match status" value="1"/>
</dbReference>
<evidence type="ECO:0000313" key="4">
    <source>
        <dbReference type="EMBL" id="MBU9737364.1"/>
    </source>
</evidence>
<evidence type="ECO:0000259" key="3">
    <source>
        <dbReference type="Pfam" id="PF12850"/>
    </source>
</evidence>
<dbReference type="EC" id="3.1.4.-" evidence="2"/>
<dbReference type="PANTHER" id="PTHR11124">
    <property type="entry name" value="VACUOLAR SORTING PROTEIN VPS29"/>
    <property type="match status" value="1"/>
</dbReference>
<reference evidence="4" key="1">
    <citation type="submission" date="2021-06" db="EMBL/GenBank/DDBJ databases">
        <title>Description of novel taxa of the family Lachnospiraceae.</title>
        <authorList>
            <person name="Chaplin A.V."/>
            <person name="Sokolova S.R."/>
            <person name="Pikina A.P."/>
            <person name="Korzhanova M."/>
            <person name="Belova V."/>
            <person name="Korostin D."/>
            <person name="Efimov B.A."/>
        </authorList>
    </citation>
    <scope>NUCLEOTIDE SEQUENCE</scope>
    <source>
        <strain evidence="4">ASD5720</strain>
    </source>
</reference>
<evidence type="ECO:0000313" key="5">
    <source>
        <dbReference type="Proteomes" id="UP000712157"/>
    </source>
</evidence>
<feature type="domain" description="Calcineurin-like phosphoesterase" evidence="3">
    <location>
        <begin position="3"/>
        <end position="138"/>
    </location>
</feature>
<keyword evidence="5" id="KW-1185">Reference proteome</keyword>
<evidence type="ECO:0000256" key="1">
    <source>
        <dbReference type="ARBA" id="ARBA00008950"/>
    </source>
</evidence>